<accession>A0A0F4GBQ5</accession>
<protein>
    <submittedName>
        <fullName evidence="1">Uncharacterized protein</fullName>
    </submittedName>
</protein>
<evidence type="ECO:0000313" key="1">
    <source>
        <dbReference type="EMBL" id="KJX94828.1"/>
    </source>
</evidence>
<gene>
    <name evidence="1" type="ORF">TI39_contig4156g00006</name>
</gene>
<proteinExistence type="predicted"/>
<dbReference type="Proteomes" id="UP000033647">
    <property type="component" value="Unassembled WGS sequence"/>
</dbReference>
<evidence type="ECO:0000313" key="2">
    <source>
        <dbReference type="Proteomes" id="UP000033647"/>
    </source>
</evidence>
<organism evidence="1 2">
    <name type="scientific">Zymoseptoria brevis</name>
    <dbReference type="NCBI Taxonomy" id="1047168"/>
    <lineage>
        <taxon>Eukaryota</taxon>
        <taxon>Fungi</taxon>
        <taxon>Dikarya</taxon>
        <taxon>Ascomycota</taxon>
        <taxon>Pezizomycotina</taxon>
        <taxon>Dothideomycetes</taxon>
        <taxon>Dothideomycetidae</taxon>
        <taxon>Mycosphaerellales</taxon>
        <taxon>Mycosphaerellaceae</taxon>
        <taxon>Zymoseptoria</taxon>
    </lineage>
</organism>
<dbReference type="AlphaFoldDB" id="A0A0F4GBQ5"/>
<name>A0A0F4GBQ5_9PEZI</name>
<reference evidence="1 2" key="1">
    <citation type="submission" date="2015-03" db="EMBL/GenBank/DDBJ databases">
        <title>RNA-seq based gene annotation and comparative genomics of four Zymoseptoria species reveal species-specific pathogenicity related genes and transposable element activity.</title>
        <authorList>
            <person name="Grandaubert J."/>
            <person name="Bhattacharyya A."/>
            <person name="Stukenbrock E.H."/>
        </authorList>
    </citation>
    <scope>NUCLEOTIDE SEQUENCE [LARGE SCALE GENOMIC DNA]</scope>
    <source>
        <strain evidence="1 2">Zb18110</strain>
    </source>
</reference>
<dbReference type="EMBL" id="LAFY01004115">
    <property type="protein sequence ID" value="KJX94828.1"/>
    <property type="molecule type" value="Genomic_DNA"/>
</dbReference>
<sequence>MTPNGPFCGTAIVISSDGEDLGSDAILRVTVDFLTTFWNLVLTMTMPEGDEKHTAKEKAVHVLSKEAFHAYFEERRRLAIAEGRPFRGKPKSSVLLKYPNVASACCGGCCAVSSSTVKLSKCGKLYLQALLLQGVSEGGLDHTQEGLQGEALRE</sequence>
<comment type="caution">
    <text evidence="1">The sequence shown here is derived from an EMBL/GenBank/DDBJ whole genome shotgun (WGS) entry which is preliminary data.</text>
</comment>
<keyword evidence="2" id="KW-1185">Reference proteome</keyword>